<proteinExistence type="predicted"/>
<dbReference type="AlphaFoldDB" id="A0A2J7PGG8"/>
<reference evidence="1 2" key="1">
    <citation type="submission" date="2017-12" db="EMBL/GenBank/DDBJ databases">
        <title>Hemimetabolous genomes reveal molecular basis of termite eusociality.</title>
        <authorList>
            <person name="Harrison M.C."/>
            <person name="Jongepier E."/>
            <person name="Robertson H.M."/>
            <person name="Arning N."/>
            <person name="Bitard-Feildel T."/>
            <person name="Chao H."/>
            <person name="Childers C.P."/>
            <person name="Dinh H."/>
            <person name="Doddapaneni H."/>
            <person name="Dugan S."/>
            <person name="Gowin J."/>
            <person name="Greiner C."/>
            <person name="Han Y."/>
            <person name="Hu H."/>
            <person name="Hughes D.S.T."/>
            <person name="Huylmans A.-K."/>
            <person name="Kemena C."/>
            <person name="Kremer L.P.M."/>
            <person name="Lee S.L."/>
            <person name="Lopez-Ezquerra A."/>
            <person name="Mallet L."/>
            <person name="Monroy-Kuhn J.M."/>
            <person name="Moser A."/>
            <person name="Murali S.C."/>
            <person name="Muzny D.M."/>
            <person name="Otani S."/>
            <person name="Piulachs M.-D."/>
            <person name="Poelchau M."/>
            <person name="Qu J."/>
            <person name="Schaub F."/>
            <person name="Wada-Katsumata A."/>
            <person name="Worley K.C."/>
            <person name="Xie Q."/>
            <person name="Ylla G."/>
            <person name="Poulsen M."/>
            <person name="Gibbs R.A."/>
            <person name="Schal C."/>
            <person name="Richards S."/>
            <person name="Belles X."/>
            <person name="Korb J."/>
            <person name="Bornberg-Bauer E."/>
        </authorList>
    </citation>
    <scope>NUCLEOTIDE SEQUENCE [LARGE SCALE GENOMIC DNA]</scope>
    <source>
        <tissue evidence="1">Whole body</tissue>
    </source>
</reference>
<dbReference type="EMBL" id="NEVH01025635">
    <property type="protein sequence ID" value="PNF15419.1"/>
    <property type="molecule type" value="Genomic_DNA"/>
</dbReference>
<sequence length="64" mass="7912">MPKREQIRKYITQNKESIWEETGEVQLWEDRDRWRGLIAKCPQKRHHRRKINNNEQGEEIQILA</sequence>
<keyword evidence="2" id="KW-1185">Reference proteome</keyword>
<name>A0A2J7PGG8_9NEOP</name>
<dbReference type="InParanoid" id="A0A2J7PGG8"/>
<evidence type="ECO:0000313" key="1">
    <source>
        <dbReference type="EMBL" id="PNF15419.1"/>
    </source>
</evidence>
<protein>
    <submittedName>
        <fullName evidence="1">Uncharacterized protein</fullName>
    </submittedName>
</protein>
<organism evidence="1 2">
    <name type="scientific">Cryptotermes secundus</name>
    <dbReference type="NCBI Taxonomy" id="105785"/>
    <lineage>
        <taxon>Eukaryota</taxon>
        <taxon>Metazoa</taxon>
        <taxon>Ecdysozoa</taxon>
        <taxon>Arthropoda</taxon>
        <taxon>Hexapoda</taxon>
        <taxon>Insecta</taxon>
        <taxon>Pterygota</taxon>
        <taxon>Neoptera</taxon>
        <taxon>Polyneoptera</taxon>
        <taxon>Dictyoptera</taxon>
        <taxon>Blattodea</taxon>
        <taxon>Blattoidea</taxon>
        <taxon>Termitoidae</taxon>
        <taxon>Kalotermitidae</taxon>
        <taxon>Cryptotermitinae</taxon>
        <taxon>Cryptotermes</taxon>
    </lineage>
</organism>
<evidence type="ECO:0000313" key="2">
    <source>
        <dbReference type="Proteomes" id="UP000235965"/>
    </source>
</evidence>
<dbReference type="Proteomes" id="UP000235965">
    <property type="component" value="Unassembled WGS sequence"/>
</dbReference>
<accession>A0A2J7PGG8</accession>
<comment type="caution">
    <text evidence="1">The sequence shown here is derived from an EMBL/GenBank/DDBJ whole genome shotgun (WGS) entry which is preliminary data.</text>
</comment>
<gene>
    <name evidence="1" type="ORF">B7P43_G00957</name>
</gene>